<name>A0ABV5T3I5_9MICO</name>
<keyword evidence="3" id="KW-1185">Reference proteome</keyword>
<dbReference type="GO" id="GO:0016787">
    <property type="term" value="F:hydrolase activity"/>
    <property type="evidence" value="ECO:0007669"/>
    <property type="project" value="UniProtKB-KW"/>
</dbReference>
<dbReference type="Pfam" id="PF00561">
    <property type="entry name" value="Abhydrolase_1"/>
    <property type="match status" value="1"/>
</dbReference>
<keyword evidence="2" id="KW-0378">Hydrolase</keyword>
<accession>A0ABV5T3I5</accession>
<reference evidence="2 3" key="1">
    <citation type="submission" date="2024-09" db="EMBL/GenBank/DDBJ databases">
        <authorList>
            <person name="Sun Q."/>
            <person name="Mori K."/>
        </authorList>
    </citation>
    <scope>NUCLEOTIDE SEQUENCE [LARGE SCALE GENOMIC DNA]</scope>
    <source>
        <strain evidence="2 3">JCM 1342</strain>
    </source>
</reference>
<comment type="caution">
    <text evidence="2">The sequence shown here is derived from an EMBL/GenBank/DDBJ whole genome shotgun (WGS) entry which is preliminary data.</text>
</comment>
<dbReference type="RefSeq" id="WP_344715584.1">
    <property type="nucleotide sequence ID" value="NZ_BAAAWH010000001.1"/>
</dbReference>
<dbReference type="InterPro" id="IPR029058">
    <property type="entry name" value="AB_hydrolase_fold"/>
</dbReference>
<evidence type="ECO:0000313" key="2">
    <source>
        <dbReference type="EMBL" id="MFB9647175.1"/>
    </source>
</evidence>
<dbReference type="EMBL" id="JBHMBE010000007">
    <property type="protein sequence ID" value="MFB9647175.1"/>
    <property type="molecule type" value="Genomic_DNA"/>
</dbReference>
<evidence type="ECO:0000259" key="1">
    <source>
        <dbReference type="Pfam" id="PF00561"/>
    </source>
</evidence>
<gene>
    <name evidence="2" type="ORF">ACFFPJ_15365</name>
</gene>
<dbReference type="Proteomes" id="UP001589611">
    <property type="component" value="Unassembled WGS sequence"/>
</dbReference>
<dbReference type="SUPFAM" id="SSF53474">
    <property type="entry name" value="alpha/beta-Hydrolases"/>
    <property type="match status" value="1"/>
</dbReference>
<evidence type="ECO:0000313" key="3">
    <source>
        <dbReference type="Proteomes" id="UP001589611"/>
    </source>
</evidence>
<dbReference type="InterPro" id="IPR000073">
    <property type="entry name" value="AB_hydrolase_1"/>
</dbReference>
<dbReference type="InterPro" id="IPR050266">
    <property type="entry name" value="AB_hydrolase_sf"/>
</dbReference>
<protein>
    <submittedName>
        <fullName evidence="2">Alpha/beta hydrolase</fullName>
    </submittedName>
</protein>
<feature type="domain" description="AB hydrolase-1" evidence="1">
    <location>
        <begin position="33"/>
        <end position="150"/>
    </location>
</feature>
<proteinExistence type="predicted"/>
<sequence>MDVIRTDFTVTTDDGVTIAVREVRPDGPAPRVPMVLLHGTTIPGLSEFDLPVPGGSLAEDLARKGHVCYIPDARGFGRSERPAEMEEEPLGQKPLVRTIEITRDLDAVVDHLRDATGQKQVGILGWGVGATCAAMLASLRPEKVSHLVLYVVVYGGVGGHRMFRDTERWDDPAHPYRLNPENFGGYKFNVLAGLEGHWNRQIPVEDKDSWRDPAMLRAFQQALLDGDPTSGTRQPPSYRSPNGMLEDLHLMAGHGQRLFHAGQVSARVMIVLPEYDDLARKEDIDVLVEDLCHAQEIDLWEPEGTTHYLLLDRPERGRDAFLERLDGFLAPADTIPYIV</sequence>
<dbReference type="Gene3D" id="3.40.50.1820">
    <property type="entry name" value="alpha/beta hydrolase"/>
    <property type="match status" value="1"/>
</dbReference>
<organism evidence="2 3">
    <name type="scientific">Microbacterium terregens</name>
    <dbReference type="NCBI Taxonomy" id="69363"/>
    <lineage>
        <taxon>Bacteria</taxon>
        <taxon>Bacillati</taxon>
        <taxon>Actinomycetota</taxon>
        <taxon>Actinomycetes</taxon>
        <taxon>Micrococcales</taxon>
        <taxon>Microbacteriaceae</taxon>
        <taxon>Microbacterium</taxon>
    </lineage>
</organism>
<dbReference type="PANTHER" id="PTHR43798:SF33">
    <property type="entry name" value="HYDROLASE, PUTATIVE (AFU_ORTHOLOGUE AFUA_2G14860)-RELATED"/>
    <property type="match status" value="1"/>
</dbReference>
<dbReference type="PANTHER" id="PTHR43798">
    <property type="entry name" value="MONOACYLGLYCEROL LIPASE"/>
    <property type="match status" value="1"/>
</dbReference>